<dbReference type="Gene3D" id="3.60.20.10">
    <property type="entry name" value="Glutamine Phosphoribosylpyrophosphate, subunit 1, domain 1"/>
    <property type="match status" value="1"/>
</dbReference>
<comment type="subcellular location">
    <subcellularLocation>
        <location evidence="4">Cytoplasm</location>
    </subcellularLocation>
    <subcellularLocation>
        <location evidence="4">Nucleus</location>
    </subcellularLocation>
</comment>
<dbReference type="SUPFAM" id="SSF56235">
    <property type="entry name" value="N-terminal nucleophile aminohydrolases (Ntn hydrolases)"/>
    <property type="match status" value="1"/>
</dbReference>
<evidence type="ECO:0000256" key="3">
    <source>
        <dbReference type="ARBA" id="ARBA00023242"/>
    </source>
</evidence>
<dbReference type="GeneID" id="90040064"/>
<dbReference type="CDD" id="cd03760">
    <property type="entry name" value="proteasome_beta_type_4"/>
    <property type="match status" value="1"/>
</dbReference>
<dbReference type="PANTHER" id="PTHR32194:SF6">
    <property type="entry name" value="PROTEASOME SUBUNIT BETA"/>
    <property type="match status" value="1"/>
</dbReference>
<organism evidence="5 6">
    <name type="scientific">Myxozyma melibiosi</name>
    <dbReference type="NCBI Taxonomy" id="54550"/>
    <lineage>
        <taxon>Eukaryota</taxon>
        <taxon>Fungi</taxon>
        <taxon>Dikarya</taxon>
        <taxon>Ascomycota</taxon>
        <taxon>Saccharomycotina</taxon>
        <taxon>Lipomycetes</taxon>
        <taxon>Lipomycetales</taxon>
        <taxon>Lipomycetaceae</taxon>
        <taxon>Myxozyma</taxon>
    </lineage>
</organism>
<evidence type="ECO:0000256" key="1">
    <source>
        <dbReference type="ARBA" id="ARBA00022490"/>
    </source>
</evidence>
<evidence type="ECO:0000313" key="6">
    <source>
        <dbReference type="Proteomes" id="UP001498771"/>
    </source>
</evidence>
<proteinExistence type="inferred from homology"/>
<dbReference type="InterPro" id="IPR029055">
    <property type="entry name" value="Ntn_hydrolases_N"/>
</dbReference>
<keyword evidence="6" id="KW-1185">Reference proteome</keyword>
<dbReference type="InterPro" id="IPR023333">
    <property type="entry name" value="Proteasome_suB-type"/>
</dbReference>
<dbReference type="EMBL" id="JBBJBU010000012">
    <property type="protein sequence ID" value="KAK7203290.1"/>
    <property type="molecule type" value="Genomic_DNA"/>
</dbReference>
<comment type="caution">
    <text evidence="5">The sequence shown here is derived from an EMBL/GenBank/DDBJ whole genome shotgun (WGS) entry which is preliminary data.</text>
</comment>
<dbReference type="InterPro" id="IPR001353">
    <property type="entry name" value="Proteasome_sua/b"/>
</dbReference>
<gene>
    <name evidence="5" type="ORF">BZA70DRAFT_297063</name>
</gene>
<dbReference type="Pfam" id="PF00227">
    <property type="entry name" value="Proteasome"/>
    <property type="match status" value="1"/>
</dbReference>
<evidence type="ECO:0000313" key="5">
    <source>
        <dbReference type="EMBL" id="KAK7203290.1"/>
    </source>
</evidence>
<comment type="similarity">
    <text evidence="4">Belongs to the peptidase T1B family.</text>
</comment>
<keyword evidence="2 4" id="KW-0647">Proteasome</keyword>
<dbReference type="PROSITE" id="PS51476">
    <property type="entry name" value="PROTEASOME_BETA_2"/>
    <property type="match status" value="1"/>
</dbReference>
<keyword evidence="1 4" id="KW-0963">Cytoplasm</keyword>
<dbReference type="InterPro" id="IPR016050">
    <property type="entry name" value="Proteasome_bsu_CS"/>
</dbReference>
<accession>A0ABR1F0A4</accession>
<reference evidence="5 6" key="1">
    <citation type="submission" date="2024-03" db="EMBL/GenBank/DDBJ databases">
        <title>Genome-scale model development and genomic sequencing of the oleaginous clade Lipomyces.</title>
        <authorList>
            <consortium name="Lawrence Berkeley National Laboratory"/>
            <person name="Czajka J.J."/>
            <person name="Han Y."/>
            <person name="Kim J."/>
            <person name="Mondo S.J."/>
            <person name="Hofstad B.A."/>
            <person name="Robles A."/>
            <person name="Haridas S."/>
            <person name="Riley R."/>
            <person name="LaButti K."/>
            <person name="Pangilinan J."/>
            <person name="Andreopoulos W."/>
            <person name="Lipzen A."/>
            <person name="Yan J."/>
            <person name="Wang M."/>
            <person name="Ng V."/>
            <person name="Grigoriev I.V."/>
            <person name="Spatafora J.W."/>
            <person name="Magnuson J.K."/>
            <person name="Baker S.E."/>
            <person name="Pomraning K.R."/>
        </authorList>
    </citation>
    <scope>NUCLEOTIDE SEQUENCE [LARGE SCALE GENOMIC DNA]</scope>
    <source>
        <strain evidence="5 6">Phaff 52-87</strain>
    </source>
</reference>
<dbReference type="GO" id="GO:0000502">
    <property type="term" value="C:proteasome complex"/>
    <property type="evidence" value="ECO:0007669"/>
    <property type="project" value="UniProtKB-KW"/>
</dbReference>
<dbReference type="PIRSF" id="PIRSF001213">
    <property type="entry name" value="Psome_endopept_beta"/>
    <property type="match status" value="1"/>
</dbReference>
<name>A0ABR1F0A4_9ASCO</name>
<evidence type="ECO:0000256" key="4">
    <source>
        <dbReference type="PIRNR" id="PIRNR001213"/>
    </source>
</evidence>
<keyword evidence="3 4" id="KW-0539">Nucleus</keyword>
<evidence type="ECO:0000256" key="2">
    <source>
        <dbReference type="ARBA" id="ARBA00022942"/>
    </source>
</evidence>
<protein>
    <recommendedName>
        <fullName evidence="4">Proteasome subunit beta</fullName>
    </recommendedName>
</protein>
<dbReference type="Proteomes" id="UP001498771">
    <property type="component" value="Unassembled WGS sequence"/>
</dbReference>
<dbReference type="InterPro" id="IPR016295">
    <property type="entry name" value="Proteasome_beta4"/>
</dbReference>
<dbReference type="PANTHER" id="PTHR32194">
    <property type="entry name" value="METALLOPROTEASE TLDD"/>
    <property type="match status" value="1"/>
</dbReference>
<sequence>MDHMPENWGRPRNDVYGEYQSAIHNAGQGPQSRTQTPSITGTSVIAMKFDNGVMLAADNLGSYGSLARFTDQERLIKVGNETVVGISGDASDQQYIELLLERLLIEDNYPQDGHHLRAPHIYEYLSRVMYNRRSKIDPLWNAILVAGKNDDGSPFLGYVDLLGVTYSSPSIATGYGAYLAIPLMRKIVSEEADAKNVSEEQARKVIDECMKVLFYRDARSLDKYTVATVTLDGEVKMDKNVRCQNMNWRFAEGIRGYGTQKQ</sequence>
<dbReference type="RefSeq" id="XP_064766323.1">
    <property type="nucleotide sequence ID" value="XM_064914552.1"/>
</dbReference>
<comment type="function">
    <text evidence="4">Non-catalytic component of the proteasome.</text>
</comment>
<dbReference type="PROSITE" id="PS00854">
    <property type="entry name" value="PROTEASOME_BETA_1"/>
    <property type="match status" value="1"/>
</dbReference>